<comment type="caution">
    <text evidence="2">The sequence shown here is derived from an EMBL/GenBank/DDBJ whole genome shotgun (WGS) entry which is preliminary data.</text>
</comment>
<dbReference type="EMBL" id="CAJOAY010000058">
    <property type="protein sequence ID" value="CAF3513310.1"/>
    <property type="molecule type" value="Genomic_DNA"/>
</dbReference>
<dbReference type="SMART" id="SM00128">
    <property type="entry name" value="IPPc"/>
    <property type="match status" value="1"/>
</dbReference>
<dbReference type="Proteomes" id="UP000663891">
    <property type="component" value="Unassembled WGS sequence"/>
</dbReference>
<dbReference type="SUPFAM" id="SSF56219">
    <property type="entry name" value="DNase I-like"/>
    <property type="match status" value="1"/>
</dbReference>
<dbReference type="GO" id="GO:0004439">
    <property type="term" value="F:phosphatidylinositol-4,5-bisphosphate 5-phosphatase activity"/>
    <property type="evidence" value="ECO:0007669"/>
    <property type="project" value="TreeGrafter"/>
</dbReference>
<evidence type="ECO:0000313" key="3">
    <source>
        <dbReference type="EMBL" id="CAF3513310.1"/>
    </source>
</evidence>
<name>A0A813TUI9_9BILA</name>
<reference evidence="2" key="1">
    <citation type="submission" date="2021-02" db="EMBL/GenBank/DDBJ databases">
        <authorList>
            <person name="Nowell W R."/>
        </authorList>
    </citation>
    <scope>NUCLEOTIDE SEQUENCE</scope>
</reference>
<dbReference type="InterPro" id="IPR000300">
    <property type="entry name" value="IPPc"/>
</dbReference>
<feature type="domain" description="Inositol polyphosphate-related phosphatase" evidence="1">
    <location>
        <begin position="26"/>
        <end position="335"/>
    </location>
</feature>
<dbReference type="InterPro" id="IPR046985">
    <property type="entry name" value="IP5"/>
</dbReference>
<dbReference type="PANTHER" id="PTHR11200:SF275">
    <property type="entry name" value="LD06095P"/>
    <property type="match status" value="1"/>
</dbReference>
<dbReference type="InterPro" id="IPR036691">
    <property type="entry name" value="Endo/exonu/phosph_ase_sf"/>
</dbReference>
<dbReference type="Pfam" id="PF22669">
    <property type="entry name" value="Exo_endo_phos2"/>
    <property type="match status" value="1"/>
</dbReference>
<gene>
    <name evidence="3" type="ORF">OKA104_LOCUS2180</name>
    <name evidence="2" type="ORF">VCS650_LOCUS4889</name>
</gene>
<evidence type="ECO:0000313" key="2">
    <source>
        <dbReference type="EMBL" id="CAF0817518.1"/>
    </source>
</evidence>
<dbReference type="GO" id="GO:0046856">
    <property type="term" value="P:phosphatidylinositol dephosphorylation"/>
    <property type="evidence" value="ECO:0007669"/>
    <property type="project" value="InterPro"/>
</dbReference>
<dbReference type="Proteomes" id="UP000663881">
    <property type="component" value="Unassembled WGS sequence"/>
</dbReference>
<proteinExistence type="predicted"/>
<accession>A0A813TUI9</accession>
<dbReference type="PANTHER" id="PTHR11200">
    <property type="entry name" value="INOSITOL 5-PHOSPHATASE"/>
    <property type="match status" value="1"/>
</dbReference>
<dbReference type="Gene3D" id="3.60.10.10">
    <property type="entry name" value="Endonuclease/exonuclease/phosphatase"/>
    <property type="match status" value="1"/>
</dbReference>
<evidence type="ECO:0000259" key="1">
    <source>
        <dbReference type="SMART" id="SM00128"/>
    </source>
</evidence>
<dbReference type="AlphaFoldDB" id="A0A813TUI9"/>
<dbReference type="OrthoDB" id="2248459at2759"/>
<protein>
    <recommendedName>
        <fullName evidence="1">Inositol polyphosphate-related phosphatase domain-containing protein</fullName>
    </recommendedName>
</protein>
<sequence>MQQILSVTTIRILILFNFQLIYSQFTPFRFRIITWNVGNSEPNCNTFEHLAFSSSSNSTNADLIIFGIQEASKKLVGSNSFRKTLTKCLKNKNYIEILSDYVGSNINKPIWLYIYILNKTMQSQRVNILTLNTERTLKIYQDKILEKYIGYKGIVASRIQIDKLTNIIFANMHLPAGEGKIEERCKLLSKFLRTYHQIDDIKDDYMFIFGDQNWRTLKNLSISNILEAIKKHEYKIILDNDELTQMRKNKTTQCLEDFFEASIKFPPTYKYQVNSDEYQTEKNHEDRRPSYTDRILISDRSKDLKIIQYSALNDIKLSDHRPVFADFMLYHKTKHE</sequence>
<evidence type="ECO:0000313" key="4">
    <source>
        <dbReference type="Proteomes" id="UP000663891"/>
    </source>
</evidence>
<dbReference type="EMBL" id="CAJNON010000028">
    <property type="protein sequence ID" value="CAF0817518.1"/>
    <property type="molecule type" value="Genomic_DNA"/>
</dbReference>
<organism evidence="2 4">
    <name type="scientific">Adineta steineri</name>
    <dbReference type="NCBI Taxonomy" id="433720"/>
    <lineage>
        <taxon>Eukaryota</taxon>
        <taxon>Metazoa</taxon>
        <taxon>Spiralia</taxon>
        <taxon>Gnathifera</taxon>
        <taxon>Rotifera</taxon>
        <taxon>Eurotatoria</taxon>
        <taxon>Bdelloidea</taxon>
        <taxon>Adinetida</taxon>
        <taxon>Adinetidae</taxon>
        <taxon>Adineta</taxon>
    </lineage>
</organism>